<dbReference type="InterPro" id="IPR013630">
    <property type="entry name" value="Methyltransf_Zn-bd_dom_put"/>
</dbReference>
<dbReference type="InterPro" id="IPR029063">
    <property type="entry name" value="SAM-dependent_MTases_sf"/>
</dbReference>
<evidence type="ECO:0000313" key="2">
    <source>
        <dbReference type="EMBL" id="SVC06014.1"/>
    </source>
</evidence>
<dbReference type="Gene3D" id="6.20.50.110">
    <property type="entry name" value="Methyltransferase, zinc-binding domain"/>
    <property type="match status" value="1"/>
</dbReference>
<dbReference type="PANTHER" id="PTHR43861:SF5">
    <property type="entry name" value="BLL5978 PROTEIN"/>
    <property type="match status" value="1"/>
</dbReference>
<protein>
    <recommendedName>
        <fullName evidence="1">Methyltransferase putative zinc binding domain-containing protein</fullName>
    </recommendedName>
</protein>
<dbReference type="AlphaFoldDB" id="A0A382J1N9"/>
<dbReference type="InterPro" id="IPR038576">
    <property type="entry name" value="Methyltransf_Zn-bd_dom_put_sf"/>
</dbReference>
<dbReference type="EMBL" id="UINC01071255">
    <property type="protein sequence ID" value="SVC06014.1"/>
    <property type="molecule type" value="Genomic_DNA"/>
</dbReference>
<name>A0A382J1N9_9ZZZZ</name>
<proteinExistence type="predicted"/>
<dbReference type="PANTHER" id="PTHR43861">
    <property type="entry name" value="TRANS-ACONITATE 2-METHYLTRANSFERASE-RELATED"/>
    <property type="match status" value="1"/>
</dbReference>
<dbReference type="Pfam" id="PF13489">
    <property type="entry name" value="Methyltransf_23"/>
    <property type="match status" value="1"/>
</dbReference>
<reference evidence="2" key="1">
    <citation type="submission" date="2018-05" db="EMBL/GenBank/DDBJ databases">
        <authorList>
            <person name="Lanie J.A."/>
            <person name="Ng W.-L."/>
            <person name="Kazmierczak K.M."/>
            <person name="Andrzejewski T.M."/>
            <person name="Davidsen T.M."/>
            <person name="Wayne K.J."/>
            <person name="Tettelin H."/>
            <person name="Glass J.I."/>
            <person name="Rusch D."/>
            <person name="Podicherti R."/>
            <person name="Tsui H.-C.T."/>
            <person name="Winkler M.E."/>
        </authorList>
    </citation>
    <scope>NUCLEOTIDE SEQUENCE</scope>
</reference>
<dbReference type="Pfam" id="PF08421">
    <property type="entry name" value="Methyltransf_13"/>
    <property type="match status" value="1"/>
</dbReference>
<sequence>MVDEVFKIESDCRTCGSSDLLPVLDLGDQPPANSLRSDPAEDLVAVPLNLVFCGTCRVAQLTATVDPVELFARYVWVTGTAQATRDYSHTFRDQIVTAHGDSGDANRFLVEVASNDGTFLRRFQEVGWKVLGVDPAQNIVDEAVTSGVPTRCDFFDLGVAEEIEREHGPADVVVARNVIPHVKAIRSIMEGIGALIGDRGIAAIEFHSANRIVEELHYDSIYHEHLFYFSLTTLSELCGRFGLVAFDVFDSPISGGSRVLLLSAGWKKETEGLRVGLKE</sequence>
<evidence type="ECO:0000259" key="1">
    <source>
        <dbReference type="Pfam" id="PF08421"/>
    </source>
</evidence>
<gene>
    <name evidence="2" type="ORF">METZ01_LOCUS258868</name>
</gene>
<feature type="non-terminal residue" evidence="2">
    <location>
        <position position="279"/>
    </location>
</feature>
<feature type="domain" description="Methyltransferase putative zinc binding" evidence="1">
    <location>
        <begin position="12"/>
        <end position="71"/>
    </location>
</feature>
<accession>A0A382J1N9</accession>
<dbReference type="SUPFAM" id="SSF53335">
    <property type="entry name" value="S-adenosyl-L-methionine-dependent methyltransferases"/>
    <property type="match status" value="1"/>
</dbReference>
<dbReference type="Gene3D" id="3.40.50.150">
    <property type="entry name" value="Vaccinia Virus protein VP39"/>
    <property type="match status" value="1"/>
</dbReference>
<organism evidence="2">
    <name type="scientific">marine metagenome</name>
    <dbReference type="NCBI Taxonomy" id="408172"/>
    <lineage>
        <taxon>unclassified sequences</taxon>
        <taxon>metagenomes</taxon>
        <taxon>ecological metagenomes</taxon>
    </lineage>
</organism>